<dbReference type="SMART" id="SM00132">
    <property type="entry name" value="LIM"/>
    <property type="match status" value="3"/>
</dbReference>
<accession>A0A0L0S2G5</accession>
<keyword evidence="4 5" id="KW-0440">LIM domain</keyword>
<dbReference type="AlphaFoldDB" id="A0A0L0S2G5"/>
<evidence type="ECO:0000256" key="4">
    <source>
        <dbReference type="ARBA" id="ARBA00023038"/>
    </source>
</evidence>
<dbReference type="PROSITE" id="PS00478">
    <property type="entry name" value="LIM_DOMAIN_1"/>
    <property type="match status" value="2"/>
</dbReference>
<keyword evidence="1 5" id="KW-0479">Metal-binding</keyword>
<keyword evidence="9" id="KW-1185">Reference proteome</keyword>
<dbReference type="Proteomes" id="UP000054350">
    <property type="component" value="Unassembled WGS sequence"/>
</dbReference>
<evidence type="ECO:0000256" key="6">
    <source>
        <dbReference type="SAM" id="MobiDB-lite"/>
    </source>
</evidence>
<proteinExistence type="predicted"/>
<dbReference type="SUPFAM" id="SSF57716">
    <property type="entry name" value="Glucocorticoid receptor-like (DNA-binding domain)"/>
    <property type="match status" value="2"/>
</dbReference>
<sequence length="599" mass="65916">MDLGLPLFKCRDCGRDVDDPTTHVCALAAPKQTAPVASRPPASSGRGYGSPPSVPRYDDYGSGRRNDRGGYGQDDYYGRDHRPNDRYDRQRDDRYQDDRYQNDRYEDERYSDRYGSDRRYDDHGGRERYDSHTDQYDRRYDNARQYDSGRRREERGNSHDSYERSAPSKDPYGTPNGGVPSQEGSDVGAPNAPTSSAAGAAKKGLDFLSLSVGKLFSGSNAPADTKPDPAPPKHTAAPTTDSAIDGMSRHLADTRLDSDDRYRRTPSPPPAVPNAPSAASTIPLSEIMLYKDAKSLTCTGACKGRIWKGEEIVLIGDDVLHAKCCVCAECGETAADDEYGSDGWISHEPGRIIACANCLEKAQPGDDDYHHKQQPPPPLPAPLPPPPAAAPEPDFPTCGTCRLSIMPGDQVVEHAKLPDMHHARCLDCAQCRRPLSATLSPTNPVHVRQGRPLCHPCYLQTLPRCGGCKNVITRDTRVVAALGRKYHPQCFGCVRCGKNFPDKSFYVLNNEPYDKWCYHEANGSLCGGCGHPIEGACACVVEGRFHPRCFCCAACGVALNDVYFAFEGRAFCEVHIADVQRRRGGGKAERRQTFFKQMS</sequence>
<evidence type="ECO:0000313" key="9">
    <source>
        <dbReference type="Proteomes" id="UP000054350"/>
    </source>
</evidence>
<organism evidence="8 9">
    <name type="scientific">Allomyces macrogynus (strain ATCC 38327)</name>
    <name type="common">Allomyces javanicus var. macrogynus</name>
    <dbReference type="NCBI Taxonomy" id="578462"/>
    <lineage>
        <taxon>Eukaryota</taxon>
        <taxon>Fungi</taxon>
        <taxon>Fungi incertae sedis</taxon>
        <taxon>Blastocladiomycota</taxon>
        <taxon>Blastocladiomycetes</taxon>
        <taxon>Blastocladiales</taxon>
        <taxon>Blastocladiaceae</taxon>
        <taxon>Allomyces</taxon>
    </lineage>
</organism>
<feature type="compositionally biased region" description="Basic and acidic residues" evidence="6">
    <location>
        <begin position="76"/>
        <end position="167"/>
    </location>
</feature>
<dbReference type="eggNOG" id="KOG1703">
    <property type="taxonomic scope" value="Eukaryota"/>
</dbReference>
<dbReference type="PROSITE" id="PS50023">
    <property type="entry name" value="LIM_DOMAIN_2"/>
    <property type="match status" value="1"/>
</dbReference>
<evidence type="ECO:0000256" key="3">
    <source>
        <dbReference type="ARBA" id="ARBA00022833"/>
    </source>
</evidence>
<dbReference type="PANTHER" id="PTHR24205:SF16">
    <property type="entry name" value="GH01042P-RELATED"/>
    <property type="match status" value="1"/>
</dbReference>
<feature type="domain" description="LIM zinc-binding" evidence="7">
    <location>
        <begin position="463"/>
        <end position="524"/>
    </location>
</feature>
<keyword evidence="3 5" id="KW-0862">Zinc</keyword>
<dbReference type="PANTHER" id="PTHR24205">
    <property type="entry name" value="FOUR AND A HALF LIM DOMAINS PROTEIN"/>
    <property type="match status" value="1"/>
</dbReference>
<evidence type="ECO:0000313" key="8">
    <source>
        <dbReference type="EMBL" id="KNE56549.1"/>
    </source>
</evidence>
<protein>
    <recommendedName>
        <fullName evidence="7">LIM zinc-binding domain-containing protein</fullName>
    </recommendedName>
</protein>
<reference evidence="8 9" key="1">
    <citation type="submission" date="2009-11" db="EMBL/GenBank/DDBJ databases">
        <title>Annotation of Allomyces macrogynus ATCC 38327.</title>
        <authorList>
            <consortium name="The Broad Institute Genome Sequencing Platform"/>
            <person name="Russ C."/>
            <person name="Cuomo C."/>
            <person name="Burger G."/>
            <person name="Gray M.W."/>
            <person name="Holland P.W.H."/>
            <person name="King N."/>
            <person name="Lang F.B.F."/>
            <person name="Roger A.J."/>
            <person name="Ruiz-Trillo I."/>
            <person name="Young S.K."/>
            <person name="Zeng Q."/>
            <person name="Gargeya S."/>
            <person name="Fitzgerald M."/>
            <person name="Haas B."/>
            <person name="Abouelleil A."/>
            <person name="Alvarado L."/>
            <person name="Arachchi H.M."/>
            <person name="Berlin A."/>
            <person name="Chapman S.B."/>
            <person name="Gearin G."/>
            <person name="Goldberg J."/>
            <person name="Griggs A."/>
            <person name="Gujja S."/>
            <person name="Hansen M."/>
            <person name="Heiman D."/>
            <person name="Howarth C."/>
            <person name="Larimer J."/>
            <person name="Lui A."/>
            <person name="MacDonald P.J.P."/>
            <person name="McCowen C."/>
            <person name="Montmayeur A."/>
            <person name="Murphy C."/>
            <person name="Neiman D."/>
            <person name="Pearson M."/>
            <person name="Priest M."/>
            <person name="Roberts A."/>
            <person name="Saif S."/>
            <person name="Shea T."/>
            <person name="Sisk P."/>
            <person name="Stolte C."/>
            <person name="Sykes S."/>
            <person name="Wortman J."/>
            <person name="Nusbaum C."/>
            <person name="Birren B."/>
        </authorList>
    </citation>
    <scope>NUCLEOTIDE SEQUENCE [LARGE SCALE GENOMIC DNA]</scope>
    <source>
        <strain evidence="8 9">ATCC 38327</strain>
    </source>
</reference>
<evidence type="ECO:0000256" key="2">
    <source>
        <dbReference type="ARBA" id="ARBA00022737"/>
    </source>
</evidence>
<dbReference type="EMBL" id="GG745330">
    <property type="protein sequence ID" value="KNE56549.1"/>
    <property type="molecule type" value="Genomic_DNA"/>
</dbReference>
<keyword evidence="2" id="KW-0677">Repeat</keyword>
<evidence type="ECO:0000256" key="1">
    <source>
        <dbReference type="ARBA" id="ARBA00022723"/>
    </source>
</evidence>
<name>A0A0L0S2G5_ALLM3</name>
<dbReference type="STRING" id="578462.A0A0L0S2G5"/>
<dbReference type="InterPro" id="IPR001781">
    <property type="entry name" value="Znf_LIM"/>
</dbReference>
<feature type="region of interest" description="Disordered" evidence="6">
    <location>
        <begin position="219"/>
        <end position="278"/>
    </location>
</feature>
<dbReference type="GO" id="GO:0005634">
    <property type="term" value="C:nucleus"/>
    <property type="evidence" value="ECO:0007669"/>
    <property type="project" value="TreeGrafter"/>
</dbReference>
<dbReference type="VEuPathDB" id="FungiDB:AMAG_02350"/>
<dbReference type="OrthoDB" id="1112565at2759"/>
<feature type="compositionally biased region" description="Pro residues" evidence="6">
    <location>
        <begin position="374"/>
        <end position="389"/>
    </location>
</feature>
<feature type="region of interest" description="Disordered" evidence="6">
    <location>
        <begin position="365"/>
        <end position="389"/>
    </location>
</feature>
<gene>
    <name evidence="8" type="ORF">AMAG_02350</name>
</gene>
<dbReference type="Pfam" id="PF00412">
    <property type="entry name" value="LIM"/>
    <property type="match status" value="3"/>
</dbReference>
<dbReference type="Gene3D" id="2.10.110.10">
    <property type="entry name" value="Cysteine Rich Protein"/>
    <property type="match status" value="4"/>
</dbReference>
<dbReference type="CDD" id="cd08368">
    <property type="entry name" value="LIM"/>
    <property type="match status" value="3"/>
</dbReference>
<dbReference type="GO" id="GO:0003712">
    <property type="term" value="F:transcription coregulator activity"/>
    <property type="evidence" value="ECO:0007669"/>
    <property type="project" value="TreeGrafter"/>
</dbReference>
<evidence type="ECO:0000256" key="5">
    <source>
        <dbReference type="PROSITE-ProRule" id="PRU00125"/>
    </source>
</evidence>
<feature type="region of interest" description="Disordered" evidence="6">
    <location>
        <begin position="28"/>
        <end position="197"/>
    </location>
</feature>
<feature type="compositionally biased region" description="Basic and acidic residues" evidence="6">
    <location>
        <begin position="56"/>
        <end position="68"/>
    </location>
</feature>
<reference evidence="9" key="2">
    <citation type="submission" date="2009-11" db="EMBL/GenBank/DDBJ databases">
        <title>The Genome Sequence of Allomyces macrogynus strain ATCC 38327.</title>
        <authorList>
            <consortium name="The Broad Institute Genome Sequencing Platform"/>
            <person name="Russ C."/>
            <person name="Cuomo C."/>
            <person name="Shea T."/>
            <person name="Young S.K."/>
            <person name="Zeng Q."/>
            <person name="Koehrsen M."/>
            <person name="Haas B."/>
            <person name="Borodovsky M."/>
            <person name="Guigo R."/>
            <person name="Alvarado L."/>
            <person name="Berlin A."/>
            <person name="Borenstein D."/>
            <person name="Chen Z."/>
            <person name="Engels R."/>
            <person name="Freedman E."/>
            <person name="Gellesch M."/>
            <person name="Goldberg J."/>
            <person name="Griggs A."/>
            <person name="Gujja S."/>
            <person name="Heiman D."/>
            <person name="Hepburn T."/>
            <person name="Howarth C."/>
            <person name="Jen D."/>
            <person name="Larson L."/>
            <person name="Lewis B."/>
            <person name="Mehta T."/>
            <person name="Park D."/>
            <person name="Pearson M."/>
            <person name="Roberts A."/>
            <person name="Saif S."/>
            <person name="Shenoy N."/>
            <person name="Sisk P."/>
            <person name="Stolte C."/>
            <person name="Sykes S."/>
            <person name="Walk T."/>
            <person name="White J."/>
            <person name="Yandava C."/>
            <person name="Burger G."/>
            <person name="Gray M.W."/>
            <person name="Holland P.W.H."/>
            <person name="King N."/>
            <person name="Lang F.B.F."/>
            <person name="Roger A.J."/>
            <person name="Ruiz-Trillo I."/>
            <person name="Lander E."/>
            <person name="Nusbaum C."/>
        </authorList>
    </citation>
    <scope>NUCLEOTIDE SEQUENCE [LARGE SCALE GENOMIC DNA]</scope>
    <source>
        <strain evidence="9">ATCC 38327</strain>
    </source>
</reference>
<feature type="compositionally biased region" description="Basic and acidic residues" evidence="6">
    <location>
        <begin position="247"/>
        <end position="263"/>
    </location>
</feature>
<dbReference type="GO" id="GO:0046872">
    <property type="term" value="F:metal ion binding"/>
    <property type="evidence" value="ECO:0007669"/>
    <property type="project" value="UniProtKB-KW"/>
</dbReference>
<evidence type="ECO:0000259" key="7">
    <source>
        <dbReference type="PROSITE" id="PS50023"/>
    </source>
</evidence>